<dbReference type="GO" id="GO:0051083">
    <property type="term" value="P:'de novo' cotranslational protein folding"/>
    <property type="evidence" value="ECO:0007669"/>
    <property type="project" value="TreeGrafter"/>
</dbReference>
<evidence type="ECO:0000256" key="7">
    <source>
        <dbReference type="ARBA" id="ARBA00023186"/>
    </source>
</evidence>
<evidence type="ECO:0000256" key="12">
    <source>
        <dbReference type="HAMAP-Rule" id="MF_00303"/>
    </source>
</evidence>
<dbReference type="EC" id="5.2.1.8" evidence="3 12"/>
<dbReference type="Proteomes" id="UP000886876">
    <property type="component" value="Unassembled WGS sequence"/>
</dbReference>
<dbReference type="InterPro" id="IPR037041">
    <property type="entry name" value="Trigger_fac_C_sf"/>
</dbReference>
<dbReference type="PROSITE" id="PS50059">
    <property type="entry name" value="FKBP_PPIASE"/>
    <property type="match status" value="1"/>
</dbReference>
<evidence type="ECO:0000256" key="8">
    <source>
        <dbReference type="ARBA" id="ARBA00023235"/>
    </source>
</evidence>
<dbReference type="InterPro" id="IPR027304">
    <property type="entry name" value="Trigger_fact/SurA_dom_sf"/>
</dbReference>
<keyword evidence="7 12" id="KW-0143">Chaperone</keyword>
<dbReference type="FunFam" id="3.10.50.40:FF:000001">
    <property type="entry name" value="Trigger factor"/>
    <property type="match status" value="1"/>
</dbReference>
<evidence type="ECO:0000256" key="10">
    <source>
        <dbReference type="ARBA" id="ARBA00024849"/>
    </source>
</evidence>
<dbReference type="InterPro" id="IPR008881">
    <property type="entry name" value="Trigger_fac_ribosome-bd_bac"/>
</dbReference>
<dbReference type="InterPro" id="IPR001179">
    <property type="entry name" value="PPIase_FKBP_dom"/>
</dbReference>
<dbReference type="PIRSF" id="PIRSF003095">
    <property type="entry name" value="Trigger_factor"/>
    <property type="match status" value="1"/>
</dbReference>
<dbReference type="Pfam" id="PF05698">
    <property type="entry name" value="Trigger_C"/>
    <property type="match status" value="1"/>
</dbReference>
<evidence type="ECO:0000256" key="9">
    <source>
        <dbReference type="ARBA" id="ARBA00023306"/>
    </source>
</evidence>
<comment type="domain">
    <text evidence="12">Consists of 3 domains; the N-terminus binds the ribosome, the middle domain has PPIase activity, while the C-terminus has intrinsic chaperone activity on its own.</text>
</comment>
<dbReference type="InterPro" id="IPR036611">
    <property type="entry name" value="Trigger_fac_ribosome-bd_sf"/>
</dbReference>
<organism evidence="17 18">
    <name type="scientific">Candidatus Scatomorpha pullistercoris</name>
    <dbReference type="NCBI Taxonomy" id="2840929"/>
    <lineage>
        <taxon>Bacteria</taxon>
        <taxon>Bacillati</taxon>
        <taxon>Bacillota</taxon>
        <taxon>Clostridia</taxon>
        <taxon>Eubacteriales</taxon>
        <taxon>Candidatus Scatomorpha</taxon>
    </lineage>
</organism>
<dbReference type="GO" id="GO:0051301">
    <property type="term" value="P:cell division"/>
    <property type="evidence" value="ECO:0007669"/>
    <property type="project" value="UniProtKB-KW"/>
</dbReference>
<evidence type="ECO:0000256" key="2">
    <source>
        <dbReference type="ARBA" id="ARBA00005464"/>
    </source>
</evidence>
<comment type="subcellular location">
    <subcellularLocation>
        <location evidence="12">Cytoplasm</location>
    </subcellularLocation>
    <text evidence="12">About half TF is bound to the ribosome near the polypeptide exit tunnel while the other half is free in the cytoplasm.</text>
</comment>
<dbReference type="SUPFAM" id="SSF109998">
    <property type="entry name" value="Triger factor/SurA peptide-binding domain-like"/>
    <property type="match status" value="1"/>
</dbReference>
<evidence type="ECO:0000256" key="5">
    <source>
        <dbReference type="ARBA" id="ARBA00022618"/>
    </source>
</evidence>
<dbReference type="EMBL" id="DVJS01000135">
    <property type="protein sequence ID" value="HIS97386.1"/>
    <property type="molecule type" value="Genomic_DNA"/>
</dbReference>
<dbReference type="GO" id="GO:0003755">
    <property type="term" value="F:peptidyl-prolyl cis-trans isomerase activity"/>
    <property type="evidence" value="ECO:0007669"/>
    <property type="project" value="UniProtKB-UniRule"/>
</dbReference>
<dbReference type="Gene3D" id="3.10.50.40">
    <property type="match status" value="1"/>
</dbReference>
<gene>
    <name evidence="12" type="primary">tig</name>
    <name evidence="17" type="ORF">IAD42_05370</name>
</gene>
<feature type="domain" description="PPIase FKBP-type" evidence="16">
    <location>
        <begin position="163"/>
        <end position="250"/>
    </location>
</feature>
<evidence type="ECO:0000256" key="4">
    <source>
        <dbReference type="ARBA" id="ARBA00016902"/>
    </source>
</evidence>
<protein>
    <recommendedName>
        <fullName evidence="4 12">Trigger factor</fullName>
        <shortName evidence="12">TF</shortName>
        <ecNumber evidence="3 12">5.2.1.8</ecNumber>
    </recommendedName>
    <alternativeName>
        <fullName evidence="11 12">PPIase</fullName>
    </alternativeName>
</protein>
<dbReference type="GO" id="GO:0044183">
    <property type="term" value="F:protein folding chaperone"/>
    <property type="evidence" value="ECO:0007669"/>
    <property type="project" value="TreeGrafter"/>
</dbReference>
<keyword evidence="5 12" id="KW-0132">Cell division</keyword>
<dbReference type="GO" id="GO:0043022">
    <property type="term" value="F:ribosome binding"/>
    <property type="evidence" value="ECO:0007669"/>
    <property type="project" value="TreeGrafter"/>
</dbReference>
<evidence type="ECO:0000256" key="3">
    <source>
        <dbReference type="ARBA" id="ARBA00013194"/>
    </source>
</evidence>
<dbReference type="Pfam" id="PF05697">
    <property type="entry name" value="Trigger_N"/>
    <property type="match status" value="1"/>
</dbReference>
<evidence type="ECO:0000256" key="1">
    <source>
        <dbReference type="ARBA" id="ARBA00000971"/>
    </source>
</evidence>
<dbReference type="Gene3D" id="3.30.70.1050">
    <property type="entry name" value="Trigger factor ribosome-binding domain"/>
    <property type="match status" value="1"/>
</dbReference>
<comment type="caution">
    <text evidence="17">The sequence shown here is derived from an EMBL/GenBank/DDBJ whole genome shotgun (WGS) entry which is preliminary data.</text>
</comment>
<dbReference type="InterPro" id="IPR046357">
    <property type="entry name" value="PPIase_dom_sf"/>
</dbReference>
<dbReference type="InterPro" id="IPR005215">
    <property type="entry name" value="Trig_fac"/>
</dbReference>
<dbReference type="GO" id="GO:0043335">
    <property type="term" value="P:protein unfolding"/>
    <property type="evidence" value="ECO:0007669"/>
    <property type="project" value="TreeGrafter"/>
</dbReference>
<name>A0A9D1G560_9FIRM</name>
<dbReference type="Gene3D" id="1.10.3120.10">
    <property type="entry name" value="Trigger factor, C-terminal domain"/>
    <property type="match status" value="1"/>
</dbReference>
<comment type="function">
    <text evidence="10 12">Involved in protein export. Acts as a chaperone by maintaining the newly synthesized protein in an open conformation. Functions as a peptidyl-prolyl cis-trans isomerase.</text>
</comment>
<evidence type="ECO:0000256" key="6">
    <source>
        <dbReference type="ARBA" id="ARBA00023110"/>
    </source>
</evidence>
<proteinExistence type="inferred from homology"/>
<dbReference type="AlphaFoldDB" id="A0A9D1G560"/>
<reference evidence="17" key="2">
    <citation type="journal article" date="2021" name="PeerJ">
        <title>Extensive microbial diversity within the chicken gut microbiome revealed by metagenomics and culture.</title>
        <authorList>
            <person name="Gilroy R."/>
            <person name="Ravi A."/>
            <person name="Getino M."/>
            <person name="Pursley I."/>
            <person name="Horton D.L."/>
            <person name="Alikhan N.F."/>
            <person name="Baker D."/>
            <person name="Gharbi K."/>
            <person name="Hall N."/>
            <person name="Watson M."/>
            <person name="Adriaenssens E.M."/>
            <person name="Foster-Nyarko E."/>
            <person name="Jarju S."/>
            <person name="Secka A."/>
            <person name="Antonio M."/>
            <person name="Oren A."/>
            <person name="Chaudhuri R.R."/>
            <person name="La Ragione R."/>
            <person name="Hildebrand F."/>
            <person name="Pallen M.J."/>
        </authorList>
    </citation>
    <scope>NUCLEOTIDE SEQUENCE</scope>
    <source>
        <strain evidence="17">ChiHecec3B27-6122</strain>
    </source>
</reference>
<keyword evidence="6 12" id="KW-0697">Rotamase</keyword>
<evidence type="ECO:0000256" key="14">
    <source>
        <dbReference type="RuleBase" id="RU003914"/>
    </source>
</evidence>
<dbReference type="HAMAP" id="MF_00303">
    <property type="entry name" value="Trigger_factor_Tig"/>
    <property type="match status" value="1"/>
</dbReference>
<keyword evidence="12" id="KW-0963">Cytoplasm</keyword>
<feature type="compositionally biased region" description="Basic and acidic residues" evidence="15">
    <location>
        <begin position="425"/>
        <end position="440"/>
    </location>
</feature>
<dbReference type="Pfam" id="PF00254">
    <property type="entry name" value="FKBP_C"/>
    <property type="match status" value="1"/>
</dbReference>
<dbReference type="PANTHER" id="PTHR30560">
    <property type="entry name" value="TRIGGER FACTOR CHAPERONE AND PEPTIDYL-PROLYL CIS/TRANS ISOMERASE"/>
    <property type="match status" value="1"/>
</dbReference>
<dbReference type="NCBIfam" id="TIGR00115">
    <property type="entry name" value="tig"/>
    <property type="match status" value="1"/>
</dbReference>
<accession>A0A9D1G560</accession>
<evidence type="ECO:0000256" key="13">
    <source>
        <dbReference type="PROSITE-ProRule" id="PRU00277"/>
    </source>
</evidence>
<keyword evidence="8 12" id="KW-0413">Isomerase</keyword>
<keyword evidence="9 12" id="KW-0131">Cell cycle</keyword>
<evidence type="ECO:0000259" key="16">
    <source>
        <dbReference type="PROSITE" id="PS50059"/>
    </source>
</evidence>
<comment type="catalytic activity">
    <reaction evidence="1 12 13">
        <text>[protein]-peptidylproline (omega=180) = [protein]-peptidylproline (omega=0)</text>
        <dbReference type="Rhea" id="RHEA:16237"/>
        <dbReference type="Rhea" id="RHEA-COMP:10747"/>
        <dbReference type="Rhea" id="RHEA-COMP:10748"/>
        <dbReference type="ChEBI" id="CHEBI:83833"/>
        <dbReference type="ChEBI" id="CHEBI:83834"/>
        <dbReference type="EC" id="5.2.1.8"/>
    </reaction>
</comment>
<dbReference type="SUPFAM" id="SSF54534">
    <property type="entry name" value="FKBP-like"/>
    <property type="match status" value="1"/>
</dbReference>
<dbReference type="PANTHER" id="PTHR30560:SF3">
    <property type="entry name" value="TRIGGER FACTOR-LIKE PROTEIN TIG, CHLOROPLASTIC"/>
    <property type="match status" value="1"/>
</dbReference>
<sequence length="440" mass="48980">MIVKNVEKKENNTAMFQVEVDAESFEKAVNSAYKRLKGSIYVAGFRKGKAPRVVVEGMYGADVFHDEAVQIIAPEAFEFGVKEAELDNIGTPSVADYNVDDNKVLTVTFMTELYPVVTLGQYKGLEAEYHEPSVTDEEVETELKAVQKRNARFVDVERPVQQGDTIDLDFEGFVDGVAFEGGKADNYTLEVGSGAFIPGFEDQLVGMEIGAEGEVNVTFPEQYDEKLAGKAAVFKVKVNAVREPQLPELDDEFAKDVSEFDTLEEYKADLRKNMLEKRTEAAESDFKSLLMNQALDNMTVEVPESMIAEKTDEFLRNYADSMGLRGSVSREDLIKGLGMTDESFSQMMRPAATRQVQADLLLDAIVKAEGLEATEDDKAEFYKKLEEDYGENAEKVKGMIDEALMMQDISRRKAADAIYSSAVKTEPKAKDTEAEAENKD</sequence>
<evidence type="ECO:0000313" key="18">
    <source>
        <dbReference type="Proteomes" id="UP000886876"/>
    </source>
</evidence>
<evidence type="ECO:0000256" key="11">
    <source>
        <dbReference type="ARBA" id="ARBA00029986"/>
    </source>
</evidence>
<dbReference type="GO" id="GO:0005737">
    <property type="term" value="C:cytoplasm"/>
    <property type="evidence" value="ECO:0007669"/>
    <property type="project" value="UniProtKB-SubCell"/>
</dbReference>
<dbReference type="InterPro" id="IPR008880">
    <property type="entry name" value="Trigger_fac_C"/>
</dbReference>
<comment type="similarity">
    <text evidence="2 12 14">Belongs to the FKBP-type PPIase family. Tig subfamily.</text>
</comment>
<dbReference type="GO" id="GO:0015031">
    <property type="term" value="P:protein transport"/>
    <property type="evidence" value="ECO:0007669"/>
    <property type="project" value="UniProtKB-UniRule"/>
</dbReference>
<evidence type="ECO:0000256" key="15">
    <source>
        <dbReference type="SAM" id="MobiDB-lite"/>
    </source>
</evidence>
<reference evidence="17" key="1">
    <citation type="submission" date="2020-10" db="EMBL/GenBank/DDBJ databases">
        <authorList>
            <person name="Gilroy R."/>
        </authorList>
    </citation>
    <scope>NUCLEOTIDE SEQUENCE</scope>
    <source>
        <strain evidence="17">ChiHecec3B27-6122</strain>
    </source>
</reference>
<feature type="region of interest" description="Disordered" evidence="15">
    <location>
        <begin position="420"/>
        <end position="440"/>
    </location>
</feature>
<evidence type="ECO:0000313" key="17">
    <source>
        <dbReference type="EMBL" id="HIS97386.1"/>
    </source>
</evidence>
<dbReference type="SUPFAM" id="SSF102735">
    <property type="entry name" value="Trigger factor ribosome-binding domain"/>
    <property type="match status" value="1"/>
</dbReference>